<evidence type="ECO:0000313" key="3">
    <source>
        <dbReference type="Proteomes" id="UP000237968"/>
    </source>
</evidence>
<reference evidence="2 3" key="1">
    <citation type="submission" date="2018-03" db="EMBL/GenBank/DDBJ databases">
        <title>Draft Genome Sequences of the Obligatory Marine Myxobacteria Enhygromyxa salina SWB005.</title>
        <authorList>
            <person name="Poehlein A."/>
            <person name="Moghaddam J.A."/>
            <person name="Harms H."/>
            <person name="Alanjari M."/>
            <person name="Koenig G.M."/>
            <person name="Daniel R."/>
            <person name="Schaeberle T.F."/>
        </authorList>
    </citation>
    <scope>NUCLEOTIDE SEQUENCE [LARGE SCALE GENOMIC DNA]</scope>
    <source>
        <strain evidence="2 3">SWB005</strain>
    </source>
</reference>
<protein>
    <submittedName>
        <fullName evidence="2">Uncharacterized protein</fullName>
    </submittedName>
</protein>
<name>A0A2S9XE66_9BACT</name>
<evidence type="ECO:0000256" key="1">
    <source>
        <dbReference type="SAM" id="MobiDB-lite"/>
    </source>
</evidence>
<evidence type="ECO:0000313" key="2">
    <source>
        <dbReference type="EMBL" id="PRP91156.1"/>
    </source>
</evidence>
<proteinExistence type="predicted"/>
<dbReference type="EMBL" id="PVNK01000254">
    <property type="protein sequence ID" value="PRP91156.1"/>
    <property type="molecule type" value="Genomic_DNA"/>
</dbReference>
<feature type="region of interest" description="Disordered" evidence="1">
    <location>
        <begin position="168"/>
        <end position="198"/>
    </location>
</feature>
<accession>A0A2S9XE66</accession>
<dbReference type="Proteomes" id="UP000237968">
    <property type="component" value="Unassembled WGS sequence"/>
</dbReference>
<sequence>MGGSSSSLLWGAWPLGVRAGPQEVRVRDVASPSGVQKALGATRPCRAARRRRCFSYGDIPNSDLLRPLMRSSFGDERPRSEAASVVRPARRFGSGVPLRPLMRSSFGDDRARSEAASVVRPARRFGSANALIFRRRKTPLRGGERCSARPQVCLGECAHLSATTDPAPKRRALFGPPAGLSRRMRSSFGDERPRSEAASVVRPAAGLSRRMRSSFGDDRARSEAASVVRPARRFVSANALIFRRRKTPLRSGERCSPRRRFVSANALIFRRQMTRRFGSGSPFTRRRAH</sequence>
<dbReference type="AlphaFoldDB" id="A0A2S9XE66"/>
<organism evidence="2 3">
    <name type="scientific">Enhygromyxa salina</name>
    <dbReference type="NCBI Taxonomy" id="215803"/>
    <lineage>
        <taxon>Bacteria</taxon>
        <taxon>Pseudomonadati</taxon>
        <taxon>Myxococcota</taxon>
        <taxon>Polyangia</taxon>
        <taxon>Nannocystales</taxon>
        <taxon>Nannocystaceae</taxon>
        <taxon>Enhygromyxa</taxon>
    </lineage>
</organism>
<keyword evidence="3" id="KW-1185">Reference proteome</keyword>
<gene>
    <name evidence="2" type="ORF">ENSA5_57730</name>
</gene>
<comment type="caution">
    <text evidence="2">The sequence shown here is derived from an EMBL/GenBank/DDBJ whole genome shotgun (WGS) entry which is preliminary data.</text>
</comment>